<dbReference type="GO" id="GO:0030246">
    <property type="term" value="F:carbohydrate binding"/>
    <property type="evidence" value="ECO:0007669"/>
    <property type="project" value="InterPro"/>
</dbReference>
<evidence type="ECO:0000313" key="4">
    <source>
        <dbReference type="Proteomes" id="UP000001554"/>
    </source>
</evidence>
<evidence type="ECO:0000259" key="3">
    <source>
        <dbReference type="Pfam" id="PF09458"/>
    </source>
</evidence>
<name>A0A9J7KRA9_BRAFL</name>
<dbReference type="AlphaFoldDB" id="A0A9J7KRA9"/>
<sequence>MKISLLILLCGAFFQAFGSRIEQDKDQPDAPGSFPLVNPDSSGNSADGTEVENATVPMSLDDVIAQLLKQQDVILHLQAEMAAKDRTTRTLEQEVQALQQRPYTERCESGELGTPDNAFIYGSGTRYRELTATFSRAFTTTPVVTVGFTELDNELDRNLRVSASVTSVYATHVIVQIGTWGNTRLDSARIRWMACA</sequence>
<keyword evidence="2" id="KW-0732">Signal</keyword>
<dbReference type="OMA" id="YTERCES"/>
<gene>
    <name evidence="5" type="primary">LOC118411134</name>
</gene>
<dbReference type="SUPFAM" id="SSF141086">
    <property type="entry name" value="Agglutinin HPA-like"/>
    <property type="match status" value="1"/>
</dbReference>
<dbReference type="KEGG" id="bfo:118411134"/>
<accession>A0A9J7KRA9</accession>
<dbReference type="GO" id="GO:0007155">
    <property type="term" value="P:cell adhesion"/>
    <property type="evidence" value="ECO:0007669"/>
    <property type="project" value="InterPro"/>
</dbReference>
<organism evidence="4 5">
    <name type="scientific">Branchiostoma floridae</name>
    <name type="common">Florida lancelet</name>
    <name type="synonym">Amphioxus</name>
    <dbReference type="NCBI Taxonomy" id="7739"/>
    <lineage>
        <taxon>Eukaryota</taxon>
        <taxon>Metazoa</taxon>
        <taxon>Chordata</taxon>
        <taxon>Cephalochordata</taxon>
        <taxon>Leptocardii</taxon>
        <taxon>Amphioxiformes</taxon>
        <taxon>Branchiostomatidae</taxon>
        <taxon>Branchiostoma</taxon>
    </lineage>
</organism>
<keyword evidence="4" id="KW-1185">Reference proteome</keyword>
<dbReference type="RefSeq" id="XP_035669069.1">
    <property type="nucleotide sequence ID" value="XM_035813176.1"/>
</dbReference>
<dbReference type="Pfam" id="PF09458">
    <property type="entry name" value="H_lectin"/>
    <property type="match status" value="1"/>
</dbReference>
<dbReference type="GeneID" id="118411134"/>
<reference evidence="5" key="2">
    <citation type="submission" date="2025-08" db="UniProtKB">
        <authorList>
            <consortium name="RefSeq"/>
        </authorList>
    </citation>
    <scope>IDENTIFICATION</scope>
    <source>
        <strain evidence="5">S238N-H82</strain>
        <tissue evidence="5">Testes</tissue>
    </source>
</reference>
<feature type="region of interest" description="Disordered" evidence="1">
    <location>
        <begin position="24"/>
        <end position="50"/>
    </location>
</feature>
<proteinExistence type="predicted"/>
<dbReference type="Proteomes" id="UP000001554">
    <property type="component" value="Chromosome 3"/>
</dbReference>
<dbReference type="InterPro" id="IPR019019">
    <property type="entry name" value="H-type_lectin_domain"/>
</dbReference>
<dbReference type="Gene3D" id="2.60.40.2080">
    <property type="match status" value="1"/>
</dbReference>
<feature type="domain" description="H-type lectin" evidence="3">
    <location>
        <begin position="131"/>
        <end position="194"/>
    </location>
</feature>
<feature type="signal peptide" evidence="2">
    <location>
        <begin position="1"/>
        <end position="18"/>
    </location>
</feature>
<protein>
    <submittedName>
        <fullName evidence="5">Uncharacterized protein LOC118411134</fullName>
    </submittedName>
</protein>
<reference evidence="4" key="1">
    <citation type="journal article" date="2020" name="Nat. Ecol. Evol.">
        <title>Deeply conserved synteny resolves early events in vertebrate evolution.</title>
        <authorList>
            <person name="Simakov O."/>
            <person name="Marletaz F."/>
            <person name="Yue J.X."/>
            <person name="O'Connell B."/>
            <person name="Jenkins J."/>
            <person name="Brandt A."/>
            <person name="Calef R."/>
            <person name="Tung C.H."/>
            <person name="Huang T.K."/>
            <person name="Schmutz J."/>
            <person name="Satoh N."/>
            <person name="Yu J.K."/>
            <person name="Putnam N.H."/>
            <person name="Green R.E."/>
            <person name="Rokhsar D.S."/>
        </authorList>
    </citation>
    <scope>NUCLEOTIDE SEQUENCE [LARGE SCALE GENOMIC DNA]</scope>
    <source>
        <strain evidence="4">S238N-H82</strain>
    </source>
</reference>
<evidence type="ECO:0000256" key="1">
    <source>
        <dbReference type="SAM" id="MobiDB-lite"/>
    </source>
</evidence>
<dbReference type="InterPro" id="IPR037221">
    <property type="entry name" value="H-type_lectin_dom_sf"/>
</dbReference>
<evidence type="ECO:0000256" key="2">
    <source>
        <dbReference type="SAM" id="SignalP"/>
    </source>
</evidence>
<evidence type="ECO:0000313" key="5">
    <source>
        <dbReference type="RefSeq" id="XP_035669069.1"/>
    </source>
</evidence>
<dbReference type="OrthoDB" id="10035943at2759"/>
<feature type="chain" id="PRO_5039933225" evidence="2">
    <location>
        <begin position="19"/>
        <end position="196"/>
    </location>
</feature>